<organism evidence="1">
    <name type="scientific">Deinococcus sp. VB142</name>
    <dbReference type="NCBI Taxonomy" id="3112952"/>
    <lineage>
        <taxon>Bacteria</taxon>
        <taxon>Thermotogati</taxon>
        <taxon>Deinococcota</taxon>
        <taxon>Deinococci</taxon>
        <taxon>Deinococcales</taxon>
        <taxon>Deinococcaceae</taxon>
        <taxon>Deinococcus</taxon>
    </lineage>
</organism>
<protein>
    <submittedName>
        <fullName evidence="1">Uncharacterized protein</fullName>
    </submittedName>
</protein>
<proteinExistence type="predicted"/>
<dbReference type="RefSeq" id="WP_339098225.1">
    <property type="nucleotide sequence ID" value="NZ_CP149784.1"/>
</dbReference>
<gene>
    <name evidence="1" type="ORF">WDJ50_17955</name>
</gene>
<reference evidence="1" key="1">
    <citation type="submission" date="2024-03" db="EMBL/GenBank/DDBJ databases">
        <title>Deinococcus weizhi sp. nov., isolated from human skin.</title>
        <authorList>
            <person name="Wei Z."/>
            <person name="Tian F."/>
            <person name="Yang C."/>
            <person name="Xin L.T."/>
            <person name="Wen Z.J."/>
            <person name="Lan K.C."/>
            <person name="Yu L."/>
            <person name="Zhe W."/>
            <person name="Dan F.D."/>
            <person name="Jun W."/>
            <person name="Rui Z."/>
            <person name="Yong X.J."/>
            <person name="Ting Y."/>
            <person name="Wei X."/>
            <person name="Xu Z.G."/>
            <person name="Xin Z."/>
            <person name="Dong F.G."/>
            <person name="Ni X.M."/>
            <person name="Zheng M.G."/>
            <person name="Chun Y."/>
            <person name="Qian W.X."/>
        </authorList>
    </citation>
    <scope>NUCLEOTIDE SEQUENCE</scope>
    <source>
        <strain evidence="1">VB142</strain>
        <plasmid evidence="1">p1</plasmid>
    </source>
</reference>
<geneLocation type="plasmid" evidence="1">
    <name>p1</name>
</geneLocation>
<evidence type="ECO:0000313" key="1">
    <source>
        <dbReference type="EMBL" id="WYF46724.1"/>
    </source>
</evidence>
<keyword evidence="1" id="KW-0614">Plasmid</keyword>
<accession>A0AAU6Q869</accession>
<name>A0AAU6Q869_9DEIO</name>
<dbReference type="EMBL" id="CP149784">
    <property type="protein sequence ID" value="WYF46724.1"/>
    <property type="molecule type" value="Genomic_DNA"/>
</dbReference>
<dbReference type="AlphaFoldDB" id="A0AAU6Q869"/>
<sequence length="149" mass="17149">MATDFAVQDRVQNAAEQLLLDYVGEMKRQFRQAAGFRGRHARFFWARAENRAQEALDQIELGAAAHQIQDTRGLENLRDAVESSLLGVHSYREQFARVQWMAKSPKDLLARLRERELYPPLPSPLLEWVEDETNGETFNQALFSWSDAA</sequence>